<accession>A3C3V2</accession>
<name>A3C3V2_ORYSJ</name>
<feature type="region of interest" description="Disordered" evidence="2">
    <location>
        <begin position="301"/>
        <end position="325"/>
    </location>
</feature>
<organism evidence="3">
    <name type="scientific">Oryza sativa subsp. japonica</name>
    <name type="common">Rice</name>
    <dbReference type="NCBI Taxonomy" id="39947"/>
    <lineage>
        <taxon>Eukaryota</taxon>
        <taxon>Viridiplantae</taxon>
        <taxon>Streptophyta</taxon>
        <taxon>Embryophyta</taxon>
        <taxon>Tracheophyta</taxon>
        <taxon>Spermatophyta</taxon>
        <taxon>Magnoliopsida</taxon>
        <taxon>Liliopsida</taxon>
        <taxon>Poales</taxon>
        <taxon>Poaceae</taxon>
        <taxon>BOP clade</taxon>
        <taxon>Oryzoideae</taxon>
        <taxon>Oryzeae</taxon>
        <taxon>Oryzinae</taxon>
        <taxon>Oryza</taxon>
        <taxon>Oryza sativa</taxon>
    </lineage>
</organism>
<evidence type="ECO:0000256" key="2">
    <source>
        <dbReference type="SAM" id="MobiDB-lite"/>
    </source>
</evidence>
<dbReference type="InterPro" id="IPR036691">
    <property type="entry name" value="Endo/exonu/phosph_ase_sf"/>
</dbReference>
<dbReference type="Proteomes" id="UP000007752">
    <property type="component" value="Chromosome 10"/>
</dbReference>
<sequence>MNLPNAIAPQLLQLPLPSRLWEVKNMEGLNQEELLQLTIIQHQSGFQVEEVGRELQDGIREERFSLLIPVLEMVEMEVERMMDGQWRQPIRHQGRHESFKLELPSSHRPTFCMGDLNEIMHANEKYGLAPPNQNRINIFKHHVNNLGLMDMGYNGPAYTWSNKQQGKDLVLEREEQPLLAISLTSWSKKKKPLQQQLDQLEEDLLKIQSSPDREHLYFEEKRIVQQHDITMQKLADYHKQRSKKHWVQKGDRNTSFFQKATQKRRRKNRISSVIHNNSIINDPDEIATVFTSYFENLFQSSNTDDATPSKDQNDNDVIFPPPEIPSENDILEILKQM</sequence>
<feature type="region of interest" description="Disordered" evidence="2">
    <location>
        <begin position="240"/>
        <end position="262"/>
    </location>
</feature>
<dbReference type="EMBL" id="CM000147">
    <property type="protein sequence ID" value="EAZ15765.1"/>
    <property type="molecule type" value="Genomic_DNA"/>
</dbReference>
<protein>
    <recommendedName>
        <fullName evidence="4">Endonuclease/exonuclease/phosphatase domain-containing protein</fullName>
    </recommendedName>
</protein>
<keyword evidence="1" id="KW-0175">Coiled coil</keyword>
<gene>
    <name evidence="3" type="ORF">OsJ_31183</name>
</gene>
<reference evidence="3" key="1">
    <citation type="journal article" date="2005" name="PLoS Biol.">
        <title>The genomes of Oryza sativa: a history of duplications.</title>
        <authorList>
            <person name="Yu J."/>
            <person name="Wang J."/>
            <person name="Lin W."/>
            <person name="Li S."/>
            <person name="Li H."/>
            <person name="Zhou J."/>
            <person name="Ni P."/>
            <person name="Dong W."/>
            <person name="Hu S."/>
            <person name="Zeng C."/>
            <person name="Zhang J."/>
            <person name="Zhang Y."/>
            <person name="Li R."/>
            <person name="Xu Z."/>
            <person name="Li S."/>
            <person name="Li X."/>
            <person name="Zheng H."/>
            <person name="Cong L."/>
            <person name="Lin L."/>
            <person name="Yin J."/>
            <person name="Geng J."/>
            <person name="Li G."/>
            <person name="Shi J."/>
            <person name="Liu J."/>
            <person name="Lv H."/>
            <person name="Li J."/>
            <person name="Wang J."/>
            <person name="Deng Y."/>
            <person name="Ran L."/>
            <person name="Shi X."/>
            <person name="Wang X."/>
            <person name="Wu Q."/>
            <person name="Li C."/>
            <person name="Ren X."/>
            <person name="Wang J."/>
            <person name="Wang X."/>
            <person name="Li D."/>
            <person name="Liu D."/>
            <person name="Zhang X."/>
            <person name="Ji Z."/>
            <person name="Zhao W."/>
            <person name="Sun Y."/>
            <person name="Zhang Z."/>
            <person name="Bao J."/>
            <person name="Han Y."/>
            <person name="Dong L."/>
            <person name="Ji J."/>
            <person name="Chen P."/>
            <person name="Wu S."/>
            <person name="Liu J."/>
            <person name="Xiao Y."/>
            <person name="Bu D."/>
            <person name="Tan J."/>
            <person name="Yang L."/>
            <person name="Ye C."/>
            <person name="Zhang J."/>
            <person name="Xu J."/>
            <person name="Zhou Y."/>
            <person name="Yu Y."/>
            <person name="Zhang B."/>
            <person name="Zhuang S."/>
            <person name="Wei H."/>
            <person name="Liu B."/>
            <person name="Lei M."/>
            <person name="Yu H."/>
            <person name="Li Y."/>
            <person name="Xu H."/>
            <person name="Wei S."/>
            <person name="He X."/>
            <person name="Fang L."/>
            <person name="Zhang Z."/>
            <person name="Zhang Y."/>
            <person name="Huang X."/>
            <person name="Su Z."/>
            <person name="Tong W."/>
            <person name="Li J."/>
            <person name="Tong Z."/>
            <person name="Li S."/>
            <person name="Ye J."/>
            <person name="Wang L."/>
            <person name="Fang L."/>
            <person name="Lei T."/>
            <person name="Chen C."/>
            <person name="Chen H."/>
            <person name="Xu Z."/>
            <person name="Li H."/>
            <person name="Huang H."/>
            <person name="Zhang F."/>
            <person name="Xu H."/>
            <person name="Li N."/>
            <person name="Zhao C."/>
            <person name="Li S."/>
            <person name="Dong L."/>
            <person name="Huang Y."/>
            <person name="Li L."/>
            <person name="Xi Y."/>
            <person name="Qi Q."/>
            <person name="Li W."/>
            <person name="Zhang B."/>
            <person name="Hu W."/>
            <person name="Zhang Y."/>
            <person name="Tian X."/>
            <person name="Jiao Y."/>
            <person name="Liang X."/>
            <person name="Jin J."/>
            <person name="Gao L."/>
            <person name="Zheng W."/>
            <person name="Hao B."/>
            <person name="Liu S."/>
            <person name="Wang W."/>
            <person name="Yuan L."/>
            <person name="Cao M."/>
            <person name="McDermott J."/>
            <person name="Samudrala R."/>
            <person name="Wang J."/>
            <person name="Wong G.K."/>
            <person name="Yang H."/>
        </authorList>
    </citation>
    <scope>NUCLEOTIDE SEQUENCE [LARGE SCALE GENOMIC DNA]</scope>
</reference>
<dbReference type="SUPFAM" id="SSF56219">
    <property type="entry name" value="DNase I-like"/>
    <property type="match status" value="1"/>
</dbReference>
<proteinExistence type="predicted"/>
<dbReference type="AlphaFoldDB" id="A3C3V2"/>
<evidence type="ECO:0000313" key="3">
    <source>
        <dbReference type="EMBL" id="EAZ15765.1"/>
    </source>
</evidence>
<reference evidence="3" key="2">
    <citation type="submission" date="2008-12" db="EMBL/GenBank/DDBJ databases">
        <title>Improved gene annotation of the rice (Oryza sativa) genomes.</title>
        <authorList>
            <person name="Wang J."/>
            <person name="Li R."/>
            <person name="Fan W."/>
            <person name="Huang Q."/>
            <person name="Zhang J."/>
            <person name="Zhou Y."/>
            <person name="Hu Y."/>
            <person name="Zi S."/>
            <person name="Li J."/>
            <person name="Ni P."/>
            <person name="Zheng H."/>
            <person name="Zhang Y."/>
            <person name="Zhao M."/>
            <person name="Hao Q."/>
            <person name="McDermott J."/>
            <person name="Samudrala R."/>
            <person name="Kristiansen K."/>
            <person name="Wong G.K.-S."/>
        </authorList>
    </citation>
    <scope>NUCLEOTIDE SEQUENCE</scope>
</reference>
<feature type="coiled-coil region" evidence="1">
    <location>
        <begin position="183"/>
        <end position="210"/>
    </location>
</feature>
<evidence type="ECO:0008006" key="4">
    <source>
        <dbReference type="Google" id="ProtNLM"/>
    </source>
</evidence>
<evidence type="ECO:0000256" key="1">
    <source>
        <dbReference type="SAM" id="Coils"/>
    </source>
</evidence>